<protein>
    <recommendedName>
        <fullName evidence="14">Peptidase metallopeptidase domain-containing protein</fullName>
    </recommendedName>
</protein>
<keyword evidence="6" id="KW-0677">Repeat</keyword>
<dbReference type="PANTHER" id="PTHR10201">
    <property type="entry name" value="MATRIX METALLOPROTEINASE"/>
    <property type="match status" value="1"/>
</dbReference>
<feature type="domain" description="Peptidase metallopeptidase" evidence="14">
    <location>
        <begin position="199"/>
        <end position="356"/>
    </location>
</feature>
<dbReference type="SMART" id="SM00235">
    <property type="entry name" value="ZnMc"/>
    <property type="match status" value="1"/>
</dbReference>
<feature type="chain" id="PRO_5046301034" description="Peptidase metallopeptidase domain-containing protein" evidence="13">
    <location>
        <begin position="29"/>
        <end position="580"/>
    </location>
</feature>
<dbReference type="Gene3D" id="2.110.10.10">
    <property type="entry name" value="Hemopexin-like domain"/>
    <property type="match status" value="1"/>
</dbReference>
<dbReference type="SMART" id="SM00120">
    <property type="entry name" value="HX"/>
    <property type="match status" value="4"/>
</dbReference>
<dbReference type="EMBL" id="CAUEEQ010006634">
    <property type="protein sequence ID" value="CAJ0930363.1"/>
    <property type="molecule type" value="Genomic_DNA"/>
</dbReference>
<dbReference type="Gene3D" id="3.40.390.10">
    <property type="entry name" value="Collagenase (Catalytic Domain)"/>
    <property type="match status" value="1"/>
</dbReference>
<evidence type="ECO:0000256" key="8">
    <source>
        <dbReference type="ARBA" id="ARBA00022833"/>
    </source>
</evidence>
<evidence type="ECO:0000256" key="6">
    <source>
        <dbReference type="ARBA" id="ARBA00022737"/>
    </source>
</evidence>
<comment type="similarity">
    <text evidence="3">Belongs to the peptidase M10A family.</text>
</comment>
<comment type="cofactor">
    <cofactor evidence="1">
        <name>Ca(2+)</name>
        <dbReference type="ChEBI" id="CHEBI:29108"/>
    </cofactor>
</comment>
<evidence type="ECO:0000256" key="1">
    <source>
        <dbReference type="ARBA" id="ARBA00001913"/>
    </source>
</evidence>
<dbReference type="InterPro" id="IPR036375">
    <property type="entry name" value="Hemopexin-like_dom_sf"/>
</dbReference>
<evidence type="ECO:0000256" key="2">
    <source>
        <dbReference type="ARBA" id="ARBA00001947"/>
    </source>
</evidence>
<dbReference type="SUPFAM" id="SSF50923">
    <property type="entry name" value="Hemopexin-like domain"/>
    <property type="match status" value="1"/>
</dbReference>
<keyword evidence="7" id="KW-0378">Hydrolase</keyword>
<dbReference type="InterPro" id="IPR001818">
    <property type="entry name" value="Pept_M10_metallopeptidase"/>
</dbReference>
<evidence type="ECO:0000256" key="5">
    <source>
        <dbReference type="ARBA" id="ARBA00022723"/>
    </source>
</evidence>
<evidence type="ECO:0000259" key="14">
    <source>
        <dbReference type="SMART" id="SM00235"/>
    </source>
</evidence>
<comment type="caution">
    <text evidence="15">The sequence shown here is derived from an EMBL/GenBank/DDBJ whole genome shotgun (WGS) entry which is preliminary data.</text>
</comment>
<proteinExistence type="inferred from homology"/>
<evidence type="ECO:0000256" key="4">
    <source>
        <dbReference type="ARBA" id="ARBA00022670"/>
    </source>
</evidence>
<reference evidence="15" key="1">
    <citation type="submission" date="2023-07" db="EMBL/GenBank/DDBJ databases">
        <authorList>
            <person name="Stuckert A."/>
        </authorList>
    </citation>
    <scope>NUCLEOTIDE SEQUENCE</scope>
</reference>
<dbReference type="PRINTS" id="PR00138">
    <property type="entry name" value="MATRIXIN"/>
</dbReference>
<gene>
    <name evidence="15" type="ORF">RIMI_LOCUS4193001</name>
</gene>
<evidence type="ECO:0000313" key="16">
    <source>
        <dbReference type="Proteomes" id="UP001176940"/>
    </source>
</evidence>
<accession>A0ABN9L334</accession>
<dbReference type="SUPFAM" id="SSF55486">
    <property type="entry name" value="Metalloproteases ('zincins'), catalytic domain"/>
    <property type="match status" value="1"/>
</dbReference>
<dbReference type="Proteomes" id="UP001176940">
    <property type="component" value="Unassembled WGS sequence"/>
</dbReference>
<keyword evidence="13" id="KW-0732">Signal</keyword>
<evidence type="ECO:0000256" key="12">
    <source>
        <dbReference type="PROSITE-ProRule" id="PRU01011"/>
    </source>
</evidence>
<keyword evidence="4" id="KW-0645">Protease</keyword>
<dbReference type="CDD" id="cd04278">
    <property type="entry name" value="ZnMc_MMP"/>
    <property type="match status" value="1"/>
</dbReference>
<evidence type="ECO:0000256" key="11">
    <source>
        <dbReference type="ARBA" id="ARBA00023145"/>
    </source>
</evidence>
<keyword evidence="5" id="KW-0479">Metal-binding</keyword>
<keyword evidence="9" id="KW-0106">Calcium</keyword>
<evidence type="ECO:0000256" key="13">
    <source>
        <dbReference type="SAM" id="SignalP"/>
    </source>
</evidence>
<keyword evidence="11" id="KW-0865">Zymogen</keyword>
<feature type="repeat" description="Hemopexin" evidence="12">
    <location>
        <begin position="437"/>
        <end position="475"/>
    </location>
</feature>
<sequence length="580" mass="65365">MNGTSAGSVHGLPLLAIFIVVLLAGSSGTQRERLRTLQHDSILQASICPALSWLAQASVDPSDPQQAFSTPHDASVTAPCIAISRDDDVAVSRDRYVIISRDRNALLRPERARSVGKRFLDPGANGRVNIGLLSAALHLVTQCLPWLPGDFGIVEDSCNDAEVFPLIVGRWESCLCDSSPATTQRLTNDHGQVVLLVVIVGKWYKRHLTYQILNWPWYLSQHQVRQAVKAAFQLWGNVSSLAFSEATGDSADIRLAFFDGEHNDGARHAFDGPGGALAHAFFPRRGEAHFDSAEHWSLNGKGRNLFVVLAHEIGHTLGLQHSLFKNSLMSPYYKKLGKEYVLNFDDILAIQMLYGWGERGTCATPWERFFMFEDWSADNNEARAKRKGYYCQCMFDAITWDLKQTVYIFKGRSYWMMSPGGNVSEPQLTQQRWKKLPVFIEAAAVSGSDGKFYFFKGGRCWRYKGSRLDAGFPRKCSDQGLPRHPDTALYFYPLGHLVIFKGDKYYVFNEKSLTVEPYYPRSLQDWKGIPHNTNAALNHPNGSIYFFRGENYWTFDQDKLKVTASGKWMQDLSWLGCQNS</sequence>
<evidence type="ECO:0000313" key="15">
    <source>
        <dbReference type="EMBL" id="CAJ0930363.1"/>
    </source>
</evidence>
<dbReference type="InterPro" id="IPR018487">
    <property type="entry name" value="Hemopexin-like_repeat"/>
</dbReference>
<keyword evidence="10" id="KW-0482">Metalloprotease</keyword>
<keyword evidence="16" id="KW-1185">Reference proteome</keyword>
<evidence type="ECO:0000256" key="10">
    <source>
        <dbReference type="ARBA" id="ARBA00023049"/>
    </source>
</evidence>
<feature type="repeat" description="Hemopexin" evidence="12">
    <location>
        <begin position="482"/>
        <end position="530"/>
    </location>
</feature>
<evidence type="ECO:0000256" key="7">
    <source>
        <dbReference type="ARBA" id="ARBA00022801"/>
    </source>
</evidence>
<dbReference type="PANTHER" id="PTHR10201:SF298">
    <property type="entry name" value="MATRIX METALLOPROTEINASE-28"/>
    <property type="match status" value="1"/>
</dbReference>
<dbReference type="CDD" id="cd00094">
    <property type="entry name" value="HX"/>
    <property type="match status" value="1"/>
</dbReference>
<feature type="signal peptide" evidence="13">
    <location>
        <begin position="1"/>
        <end position="28"/>
    </location>
</feature>
<dbReference type="InterPro" id="IPR000585">
    <property type="entry name" value="Hemopexin-like_dom"/>
</dbReference>
<keyword evidence="8" id="KW-0862">Zinc</keyword>
<evidence type="ECO:0000256" key="9">
    <source>
        <dbReference type="ARBA" id="ARBA00022837"/>
    </source>
</evidence>
<organism evidence="15 16">
    <name type="scientific">Ranitomeya imitator</name>
    <name type="common">mimic poison frog</name>
    <dbReference type="NCBI Taxonomy" id="111125"/>
    <lineage>
        <taxon>Eukaryota</taxon>
        <taxon>Metazoa</taxon>
        <taxon>Chordata</taxon>
        <taxon>Craniata</taxon>
        <taxon>Vertebrata</taxon>
        <taxon>Euteleostomi</taxon>
        <taxon>Amphibia</taxon>
        <taxon>Batrachia</taxon>
        <taxon>Anura</taxon>
        <taxon>Neobatrachia</taxon>
        <taxon>Hyloidea</taxon>
        <taxon>Dendrobatidae</taxon>
        <taxon>Dendrobatinae</taxon>
        <taxon>Ranitomeya</taxon>
    </lineage>
</organism>
<dbReference type="InterPro" id="IPR024079">
    <property type="entry name" value="MetalloPept_cat_dom_sf"/>
</dbReference>
<dbReference type="Pfam" id="PF00413">
    <property type="entry name" value="Peptidase_M10"/>
    <property type="match status" value="1"/>
</dbReference>
<dbReference type="InterPro" id="IPR006026">
    <property type="entry name" value="Peptidase_Metallo"/>
</dbReference>
<dbReference type="InterPro" id="IPR033739">
    <property type="entry name" value="M10A_MMP"/>
</dbReference>
<dbReference type="Pfam" id="PF00045">
    <property type="entry name" value="Hemopexin"/>
    <property type="match status" value="2"/>
</dbReference>
<name>A0ABN9L334_9NEOB</name>
<comment type="cofactor">
    <cofactor evidence="2">
        <name>Zn(2+)</name>
        <dbReference type="ChEBI" id="CHEBI:29105"/>
    </cofactor>
</comment>
<dbReference type="InterPro" id="IPR021190">
    <property type="entry name" value="Pept_M10A"/>
</dbReference>
<dbReference type="PROSITE" id="PS51642">
    <property type="entry name" value="HEMOPEXIN_2"/>
    <property type="match status" value="2"/>
</dbReference>
<evidence type="ECO:0000256" key="3">
    <source>
        <dbReference type="ARBA" id="ARBA00010370"/>
    </source>
</evidence>